<feature type="compositionally biased region" description="Basic and acidic residues" evidence="3">
    <location>
        <begin position="35"/>
        <end position="45"/>
    </location>
</feature>
<proteinExistence type="inferred from homology"/>
<evidence type="ECO:0000256" key="1">
    <source>
        <dbReference type="ARBA" id="ARBA00004924"/>
    </source>
</evidence>
<dbReference type="InterPro" id="IPR037455">
    <property type="entry name" value="LucA/IucC-like"/>
</dbReference>
<dbReference type="Gene3D" id="1.10.510.40">
    <property type="match status" value="1"/>
</dbReference>
<keyword evidence="7" id="KW-1185">Reference proteome</keyword>
<evidence type="ECO:0000313" key="7">
    <source>
        <dbReference type="Proteomes" id="UP000243342"/>
    </source>
</evidence>
<evidence type="ECO:0000256" key="3">
    <source>
        <dbReference type="SAM" id="MobiDB-lite"/>
    </source>
</evidence>
<name>A0A1J7BAQ0_9ACTN</name>
<protein>
    <recommendedName>
        <fullName evidence="8">Iron transporter</fullName>
    </recommendedName>
</protein>
<evidence type="ECO:0000259" key="4">
    <source>
        <dbReference type="Pfam" id="PF04183"/>
    </source>
</evidence>
<feature type="domain" description="Aerobactin siderophore biosynthesis IucA/IucC N-terminal" evidence="4">
    <location>
        <begin position="183"/>
        <end position="414"/>
    </location>
</feature>
<dbReference type="PANTHER" id="PTHR34384:SF5">
    <property type="entry name" value="L-2,3-DIAMINOPROPANOATE--CITRATE LIGASE"/>
    <property type="match status" value="1"/>
</dbReference>
<dbReference type="STRING" id="1428644.BIV57_20280"/>
<dbReference type="Pfam" id="PF06276">
    <property type="entry name" value="FhuF"/>
    <property type="match status" value="1"/>
</dbReference>
<dbReference type="GO" id="GO:0016881">
    <property type="term" value="F:acid-amino acid ligase activity"/>
    <property type="evidence" value="ECO:0007669"/>
    <property type="project" value="UniProtKB-ARBA"/>
</dbReference>
<feature type="domain" description="Aerobactin siderophore biosynthesis IucA/IucC-like C-terminal" evidence="5">
    <location>
        <begin position="449"/>
        <end position="607"/>
    </location>
</feature>
<feature type="region of interest" description="Disordered" evidence="3">
    <location>
        <begin position="159"/>
        <end position="180"/>
    </location>
</feature>
<comment type="similarity">
    <text evidence="2">Belongs to the IucA/IucC family.</text>
</comment>
<gene>
    <name evidence="6" type="ORF">BIV57_20280</name>
</gene>
<dbReference type="Proteomes" id="UP000243342">
    <property type="component" value="Unassembled WGS sequence"/>
</dbReference>
<dbReference type="PANTHER" id="PTHR34384">
    <property type="entry name" value="L-2,3-DIAMINOPROPANOATE--CITRATE LIGASE"/>
    <property type="match status" value="1"/>
</dbReference>
<evidence type="ECO:0008006" key="8">
    <source>
        <dbReference type="Google" id="ProtNLM"/>
    </source>
</evidence>
<accession>A0A1J7BAQ0</accession>
<comment type="pathway">
    <text evidence="1">Siderophore biosynthesis.</text>
</comment>
<dbReference type="GO" id="GO:0019290">
    <property type="term" value="P:siderophore biosynthetic process"/>
    <property type="evidence" value="ECO:0007669"/>
    <property type="project" value="InterPro"/>
</dbReference>
<evidence type="ECO:0000259" key="5">
    <source>
        <dbReference type="Pfam" id="PF06276"/>
    </source>
</evidence>
<dbReference type="OrthoDB" id="495728at2"/>
<dbReference type="RefSeq" id="WP_071658358.1">
    <property type="nucleotide sequence ID" value="NZ_MLCF01000135.1"/>
</dbReference>
<dbReference type="AlphaFoldDB" id="A0A1J7BAQ0"/>
<reference evidence="6 7" key="1">
    <citation type="submission" date="2016-10" db="EMBL/GenBank/DDBJ databases">
        <title>Genome sequence of Streptomyces gilvigriseus MUSC 26.</title>
        <authorList>
            <person name="Lee L.-H."/>
            <person name="Ser H.-L."/>
        </authorList>
    </citation>
    <scope>NUCLEOTIDE SEQUENCE [LARGE SCALE GENOMIC DNA]</scope>
    <source>
        <strain evidence="6 7">MUSC 26</strain>
    </source>
</reference>
<feature type="region of interest" description="Disordered" evidence="3">
    <location>
        <begin position="1"/>
        <end position="46"/>
    </location>
</feature>
<comment type="caution">
    <text evidence="6">The sequence shown here is derived from an EMBL/GenBank/DDBJ whole genome shotgun (WGS) entry which is preliminary data.</text>
</comment>
<organism evidence="6 7">
    <name type="scientific">Mangrovactinospora gilvigrisea</name>
    <dbReference type="NCBI Taxonomy" id="1428644"/>
    <lineage>
        <taxon>Bacteria</taxon>
        <taxon>Bacillati</taxon>
        <taxon>Actinomycetota</taxon>
        <taxon>Actinomycetes</taxon>
        <taxon>Kitasatosporales</taxon>
        <taxon>Streptomycetaceae</taxon>
        <taxon>Mangrovactinospora</taxon>
    </lineage>
</organism>
<evidence type="ECO:0000313" key="6">
    <source>
        <dbReference type="EMBL" id="OIV35694.1"/>
    </source>
</evidence>
<dbReference type="InterPro" id="IPR007310">
    <property type="entry name" value="Aerobactin_biosyn_IucA/IucC_N"/>
</dbReference>
<dbReference type="Gene3D" id="6.10.250.3370">
    <property type="match status" value="1"/>
</dbReference>
<dbReference type="InterPro" id="IPR022770">
    <property type="entry name" value="IucA/IucC-like_C"/>
</dbReference>
<evidence type="ECO:0000256" key="2">
    <source>
        <dbReference type="ARBA" id="ARBA00007832"/>
    </source>
</evidence>
<sequence length="630" mass="65906">MHDRTGPSPEASPTHAAVPRPRRAGDAAAPPGPGHDPHDPHDRADAAAAENLLRCWLRESGAGAATDGGRLRVPLPALGPDAELRAPLAYRSAAGHHRLGGPVLLALPGRDEAAVTAAEIAALLAGEAGAVPRNGAGEGEDDLVARVVDSVSRTAAFLAARTPGPGTGPGPGSAAPEGSADPFLDAEQALVLGHPLHPTPKSRQGLDDAELRAYSPELRGSFALHWIAAAPELVAQDSALDRSAAELVAEHAGAGQAAAARAEGLVLVPVHPRQAREAAHRPGTRELFARGLLRDLGAGGPAWHPTSSVRTVYRGGASVMLKLSLSVRITNSRRENLRKELHRGIEVHRLLETGLGAQWQDAHPGFGIVRDPAWLGIGPDAEVGSGAGHGLDVMIRQNPFPVDGVDAACVAGLTAPRPVADGTLRSGLEELVRERAARTGDPVADTAAAWLRRYLDRVVAPVLWLDGEAGIALEAHQQNTVVLLDEDGLPAGGRYRDNQGFYYRESRRAELTGRLPGLSATSDTFVPDPVADERFAYYLGLNNICGLIGALGAQGLAPEAELLGVLRGFLAEAARTGASTLPRLLLDTPRLRCKANLLTRLHGMDELVGPVETQSVYVPIDNPIHAGEPA</sequence>
<dbReference type="Pfam" id="PF04183">
    <property type="entry name" value="IucA_IucC"/>
    <property type="match status" value="1"/>
</dbReference>
<dbReference type="EMBL" id="MLCF01000135">
    <property type="protein sequence ID" value="OIV35694.1"/>
    <property type="molecule type" value="Genomic_DNA"/>
</dbReference>